<reference evidence="11 12" key="1">
    <citation type="journal article" date="2015" name="Genome Biol. Evol.">
        <title>Phylogenomic analyses indicate that early fungi evolved digesting cell walls of algal ancestors of land plants.</title>
        <authorList>
            <person name="Chang Y."/>
            <person name="Wang S."/>
            <person name="Sekimoto S."/>
            <person name="Aerts A.L."/>
            <person name="Choi C."/>
            <person name="Clum A."/>
            <person name="LaButti K.M."/>
            <person name="Lindquist E.A."/>
            <person name="Yee Ngan C."/>
            <person name="Ohm R.A."/>
            <person name="Salamov A.A."/>
            <person name="Grigoriev I.V."/>
            <person name="Spatafora J.W."/>
            <person name="Berbee M.L."/>
        </authorList>
    </citation>
    <scope>NUCLEOTIDE SEQUENCE [LARGE SCALE GENOMIC DNA]</scope>
    <source>
        <strain evidence="11 12">JEL478</strain>
    </source>
</reference>
<dbReference type="PANTHER" id="PTHR31392">
    <property type="entry name" value="ALPHA-1,3-MANNOSYLTRANSFERASE MNN1-RELATED"/>
    <property type="match status" value="1"/>
</dbReference>
<dbReference type="AlphaFoldDB" id="A0A139AQ86"/>
<keyword evidence="8 10" id="KW-0472">Membrane</keyword>
<protein>
    <submittedName>
        <fullName evidence="11">Glycosyltransferase family 71 protein</fullName>
    </submittedName>
</protein>
<dbReference type="EMBL" id="KQ965741">
    <property type="protein sequence ID" value="KXS18645.1"/>
    <property type="molecule type" value="Genomic_DNA"/>
</dbReference>
<keyword evidence="4 11" id="KW-0808">Transferase</keyword>
<name>A0A139AQ86_GONPJ</name>
<comment type="subcellular location">
    <subcellularLocation>
        <location evidence="1">Membrane</location>
        <topology evidence="1">Single-pass type II membrane protein</topology>
    </subcellularLocation>
</comment>
<evidence type="ECO:0000256" key="4">
    <source>
        <dbReference type="ARBA" id="ARBA00022679"/>
    </source>
</evidence>
<dbReference type="GO" id="GO:0006493">
    <property type="term" value="P:protein O-linked glycosylation"/>
    <property type="evidence" value="ECO:0007669"/>
    <property type="project" value="TreeGrafter"/>
</dbReference>
<dbReference type="InterPro" id="IPR029044">
    <property type="entry name" value="Nucleotide-diphossugar_trans"/>
</dbReference>
<dbReference type="SUPFAM" id="SSF53448">
    <property type="entry name" value="Nucleotide-diphospho-sugar transferases"/>
    <property type="match status" value="1"/>
</dbReference>
<evidence type="ECO:0000256" key="5">
    <source>
        <dbReference type="ARBA" id="ARBA00022692"/>
    </source>
</evidence>
<organism evidence="11 12">
    <name type="scientific">Gonapodya prolifera (strain JEL478)</name>
    <name type="common">Monoblepharis prolifera</name>
    <dbReference type="NCBI Taxonomy" id="1344416"/>
    <lineage>
        <taxon>Eukaryota</taxon>
        <taxon>Fungi</taxon>
        <taxon>Fungi incertae sedis</taxon>
        <taxon>Chytridiomycota</taxon>
        <taxon>Chytridiomycota incertae sedis</taxon>
        <taxon>Monoblepharidomycetes</taxon>
        <taxon>Monoblepharidales</taxon>
        <taxon>Gonapodyaceae</taxon>
        <taxon>Gonapodya</taxon>
    </lineage>
</organism>
<keyword evidence="9" id="KW-0325">Glycoprotein</keyword>
<evidence type="ECO:0000256" key="3">
    <source>
        <dbReference type="ARBA" id="ARBA00022676"/>
    </source>
</evidence>
<keyword evidence="12" id="KW-1185">Reference proteome</keyword>
<evidence type="ECO:0000313" key="11">
    <source>
        <dbReference type="EMBL" id="KXS18645.1"/>
    </source>
</evidence>
<dbReference type="GO" id="GO:0005794">
    <property type="term" value="C:Golgi apparatus"/>
    <property type="evidence" value="ECO:0007669"/>
    <property type="project" value="TreeGrafter"/>
</dbReference>
<keyword evidence="5 10" id="KW-0812">Transmembrane</keyword>
<keyword evidence="7 10" id="KW-1133">Transmembrane helix</keyword>
<dbReference type="STRING" id="1344416.A0A139AQ86"/>
<sequence length="621" mass="69823">MLLAARRRLAVDNRQHEDPDVSKDKRPRSFPDIKRYAPLLAVIVVFWVLFFGIGRQSEEARPNDSARTLSSGCSGDGALPAAISLADFDFPPLLQASLLAPFSADDAVTLGERSRTFFSLHRKLRVLDQHLSSRVDSTPVSVREQFDRFQDFMGRFERLLFPWLRSPIAKLYSQLQRTPKTRGIVITAGNAQVRLTMVAIQSIRGTGCDLPIEIYHVGPTDLSMANRGRLQSLGNGYDLVVRDLLQDLGGNEFHDGGSWAAKPFAALLSSFSEVLLQDSDVTWVGSPFMAFDDPVYRKTGTLFYYDRRALEPIVKTPTRETALKLLPAHYRDGTLPTYLIQNAIVGNTSQHNMESGVVLIDKSRLEHLYGLLGVCKLNSRRERDFFYRFFWGDKETFWLGWEMAGSGGLYGFSQWPAGQLGILVRGDQDQTEAVSSGVYQTVITEPPADPRILRLCSLQLAHVDGTGKRLLWYNGGVVRNKFRADSTPMSPTHWALEAINSRWTIDKENIACLHMSPQSGLTVGDEGNPVESEIFDLSGLEDEGDALPVAIEWDEKVVFDSVEEWWRESGRRLKMAKLREKVSKHRHNGDEAFPEELSQFRAKDSKRLAIPKDAVIVNHIP</sequence>
<dbReference type="InterPro" id="IPR022751">
    <property type="entry name" value="Alpha_mannosyltransferase"/>
</dbReference>
<keyword evidence="6" id="KW-0735">Signal-anchor</keyword>
<accession>A0A139AQ86</accession>
<evidence type="ECO:0000256" key="8">
    <source>
        <dbReference type="ARBA" id="ARBA00023136"/>
    </source>
</evidence>
<evidence type="ECO:0000256" key="2">
    <source>
        <dbReference type="ARBA" id="ARBA00009105"/>
    </source>
</evidence>
<dbReference type="Pfam" id="PF11051">
    <property type="entry name" value="Mannosyl_trans3"/>
    <property type="match status" value="1"/>
</dbReference>
<dbReference type="GO" id="GO:0016020">
    <property type="term" value="C:membrane"/>
    <property type="evidence" value="ECO:0007669"/>
    <property type="project" value="UniProtKB-SubCell"/>
</dbReference>
<comment type="similarity">
    <text evidence="2">Belongs to the MNN1/MNT family.</text>
</comment>
<dbReference type="Proteomes" id="UP000070544">
    <property type="component" value="Unassembled WGS sequence"/>
</dbReference>
<proteinExistence type="inferred from homology"/>
<evidence type="ECO:0000256" key="10">
    <source>
        <dbReference type="SAM" id="Phobius"/>
    </source>
</evidence>
<evidence type="ECO:0000256" key="6">
    <source>
        <dbReference type="ARBA" id="ARBA00022968"/>
    </source>
</evidence>
<evidence type="ECO:0000256" key="1">
    <source>
        <dbReference type="ARBA" id="ARBA00004606"/>
    </source>
</evidence>
<dbReference type="PANTHER" id="PTHR31392:SF1">
    <property type="entry name" value="ALPHA-1,3-MANNOSYLTRANSFERASE MNN1-RELATED"/>
    <property type="match status" value="1"/>
</dbReference>
<keyword evidence="3" id="KW-0328">Glycosyltransferase</keyword>
<dbReference type="GO" id="GO:0000033">
    <property type="term" value="F:alpha-1,3-mannosyltransferase activity"/>
    <property type="evidence" value="ECO:0007669"/>
    <property type="project" value="TreeGrafter"/>
</dbReference>
<gene>
    <name evidence="11" type="ORF">M427DRAFT_132587</name>
</gene>
<evidence type="ECO:0000256" key="9">
    <source>
        <dbReference type="ARBA" id="ARBA00023180"/>
    </source>
</evidence>
<feature type="transmembrane region" description="Helical" evidence="10">
    <location>
        <begin position="36"/>
        <end position="54"/>
    </location>
</feature>
<evidence type="ECO:0000313" key="12">
    <source>
        <dbReference type="Proteomes" id="UP000070544"/>
    </source>
</evidence>
<dbReference type="OrthoDB" id="430354at2759"/>
<evidence type="ECO:0000256" key="7">
    <source>
        <dbReference type="ARBA" id="ARBA00022989"/>
    </source>
</evidence>